<comment type="caution">
    <text evidence="9">The sequence shown here is derived from an EMBL/GenBank/DDBJ whole genome shotgun (WGS) entry which is preliminary data.</text>
</comment>
<dbReference type="EMBL" id="BLYI01000043">
    <property type="protein sequence ID" value="GFO85661.1"/>
    <property type="molecule type" value="Genomic_DNA"/>
</dbReference>
<evidence type="ECO:0000259" key="8">
    <source>
        <dbReference type="SMART" id="SM00387"/>
    </source>
</evidence>
<dbReference type="EC" id="2.7.11.1" evidence="7"/>
<dbReference type="Proteomes" id="UP000613208">
    <property type="component" value="Unassembled WGS sequence"/>
</dbReference>
<dbReference type="GO" id="GO:0030436">
    <property type="term" value="P:asexual sporulation"/>
    <property type="evidence" value="ECO:0007669"/>
    <property type="project" value="UniProtKB-UniRule"/>
</dbReference>
<keyword evidence="1 7" id="KW-0723">Serine/threonine-protein kinase</keyword>
<comment type="catalytic activity">
    <reaction evidence="7">
        <text>L-threonyl-[protein] + ATP = O-phospho-L-threonyl-[protein] + ADP + H(+)</text>
        <dbReference type="Rhea" id="RHEA:46608"/>
        <dbReference type="Rhea" id="RHEA-COMP:11060"/>
        <dbReference type="Rhea" id="RHEA-COMP:11605"/>
        <dbReference type="ChEBI" id="CHEBI:15378"/>
        <dbReference type="ChEBI" id="CHEBI:30013"/>
        <dbReference type="ChEBI" id="CHEBI:30616"/>
        <dbReference type="ChEBI" id="CHEBI:61977"/>
        <dbReference type="ChEBI" id="CHEBI:456216"/>
        <dbReference type="EC" id="2.7.11.1"/>
    </reaction>
</comment>
<keyword evidence="10" id="KW-1185">Reference proteome</keyword>
<organism evidence="9 10">
    <name type="scientific">Anaerostipes butyraticus</name>
    <dbReference type="NCBI Taxonomy" id="645466"/>
    <lineage>
        <taxon>Bacteria</taxon>
        <taxon>Bacillati</taxon>
        <taxon>Bacillota</taxon>
        <taxon>Clostridia</taxon>
        <taxon>Lachnospirales</taxon>
        <taxon>Lachnospiraceae</taxon>
        <taxon>Anaerostipes</taxon>
    </lineage>
</organism>
<evidence type="ECO:0000256" key="5">
    <source>
        <dbReference type="ARBA" id="ARBA00022840"/>
    </source>
</evidence>
<comment type="catalytic activity">
    <reaction evidence="7">
        <text>L-seryl-[protein] + ATP = O-phospho-L-seryl-[protein] + ADP + H(+)</text>
        <dbReference type="Rhea" id="RHEA:17989"/>
        <dbReference type="Rhea" id="RHEA-COMP:9863"/>
        <dbReference type="Rhea" id="RHEA-COMP:11604"/>
        <dbReference type="ChEBI" id="CHEBI:15378"/>
        <dbReference type="ChEBI" id="CHEBI:29999"/>
        <dbReference type="ChEBI" id="CHEBI:30616"/>
        <dbReference type="ChEBI" id="CHEBI:83421"/>
        <dbReference type="ChEBI" id="CHEBI:456216"/>
        <dbReference type="EC" id="2.7.11.1"/>
    </reaction>
</comment>
<dbReference type="GO" id="GO:0004674">
    <property type="term" value="F:protein serine/threonine kinase activity"/>
    <property type="evidence" value="ECO:0007669"/>
    <property type="project" value="UniProtKB-KW"/>
</dbReference>
<dbReference type="InterPro" id="IPR050267">
    <property type="entry name" value="Anti-sigma-factor_SerPK"/>
</dbReference>
<dbReference type="RefSeq" id="WP_201311360.1">
    <property type="nucleotide sequence ID" value="NZ_BLYI01000043.1"/>
</dbReference>
<keyword evidence="4 7" id="KW-0418">Kinase</keyword>
<evidence type="ECO:0000256" key="2">
    <source>
        <dbReference type="ARBA" id="ARBA00022679"/>
    </source>
</evidence>
<dbReference type="PANTHER" id="PTHR35526">
    <property type="entry name" value="ANTI-SIGMA-F FACTOR RSBW-RELATED"/>
    <property type="match status" value="1"/>
</dbReference>
<accession>A0A916QAL4</accession>
<dbReference type="GO" id="GO:0016989">
    <property type="term" value="F:sigma factor antagonist activity"/>
    <property type="evidence" value="ECO:0007669"/>
    <property type="project" value="InterPro"/>
</dbReference>
<dbReference type="Pfam" id="PF13581">
    <property type="entry name" value="HATPase_c_2"/>
    <property type="match status" value="1"/>
</dbReference>
<dbReference type="SMART" id="SM00387">
    <property type="entry name" value="HATPase_c"/>
    <property type="match status" value="1"/>
</dbReference>
<dbReference type="SUPFAM" id="SSF55874">
    <property type="entry name" value="ATPase domain of HSP90 chaperone/DNA topoisomerase II/histidine kinase"/>
    <property type="match status" value="1"/>
</dbReference>
<dbReference type="HAMAP" id="MF_00637">
    <property type="entry name" value="Anti_sigma_F"/>
    <property type="match status" value="1"/>
</dbReference>
<reference evidence="9" key="1">
    <citation type="submission" date="2020-06" db="EMBL/GenBank/DDBJ databases">
        <title>Characterization of fructooligosaccharide metabolism and fructooligosaccharide-degrading enzymes in human commensal butyrate producers.</title>
        <authorList>
            <person name="Tanno H."/>
            <person name="Fujii T."/>
            <person name="Hirano K."/>
            <person name="Maeno S."/>
            <person name="Tonozuka T."/>
            <person name="Sakamoto M."/>
            <person name="Ohkuma M."/>
            <person name="Tochio T."/>
            <person name="Endo A."/>
        </authorList>
    </citation>
    <scope>NUCLEOTIDE SEQUENCE</scope>
    <source>
        <strain evidence="9">JCM 17466</strain>
    </source>
</reference>
<evidence type="ECO:0000313" key="9">
    <source>
        <dbReference type="EMBL" id="GFO85661.1"/>
    </source>
</evidence>
<dbReference type="InterPro" id="IPR010194">
    <property type="entry name" value="Anti-sigma_F"/>
</dbReference>
<keyword evidence="6 7" id="KW-0749">Sporulation</keyword>
<dbReference type="InterPro" id="IPR003594">
    <property type="entry name" value="HATPase_dom"/>
</dbReference>
<dbReference type="InterPro" id="IPR036890">
    <property type="entry name" value="HATPase_C_sf"/>
</dbReference>
<dbReference type="GO" id="GO:0042174">
    <property type="term" value="P:negative regulation of sporulation resulting in formation of a cellular spore"/>
    <property type="evidence" value="ECO:0007669"/>
    <property type="project" value="InterPro"/>
</dbReference>
<dbReference type="GO" id="GO:0030435">
    <property type="term" value="P:sporulation resulting in formation of a cellular spore"/>
    <property type="evidence" value="ECO:0007669"/>
    <property type="project" value="UniProtKB-KW"/>
</dbReference>
<keyword evidence="3 7" id="KW-0547">Nucleotide-binding</keyword>
<dbReference type="Gene3D" id="3.30.565.10">
    <property type="entry name" value="Histidine kinase-like ATPase, C-terminal domain"/>
    <property type="match status" value="1"/>
</dbReference>
<name>A0A916QAL4_9FIRM</name>
<dbReference type="PANTHER" id="PTHR35526:SF3">
    <property type="entry name" value="ANTI-SIGMA-F FACTOR RSBW"/>
    <property type="match status" value="1"/>
</dbReference>
<dbReference type="AlphaFoldDB" id="A0A916QAL4"/>
<dbReference type="NCBIfam" id="TIGR01925">
    <property type="entry name" value="spIIAB"/>
    <property type="match status" value="1"/>
</dbReference>
<dbReference type="GO" id="GO:0005524">
    <property type="term" value="F:ATP binding"/>
    <property type="evidence" value="ECO:0007669"/>
    <property type="project" value="UniProtKB-KW"/>
</dbReference>
<comment type="function">
    <text evidence="7">Binds to sigma F and blocks its ability to form an RNA polymerase holoenzyme (E-sigma F). Phosphorylates SpoIIAA on a serine residue. This phosphorylation may enable SpoIIAA to act as an anti-anti-sigma factor that counteracts SpoIIAB and thus releases sigma F from inhibition.</text>
</comment>
<feature type="domain" description="Histidine kinase/HSP90-like ATPase" evidence="8">
    <location>
        <begin position="32"/>
        <end position="136"/>
    </location>
</feature>
<keyword evidence="5 7" id="KW-0067">ATP-binding</keyword>
<evidence type="ECO:0000313" key="10">
    <source>
        <dbReference type="Proteomes" id="UP000613208"/>
    </source>
</evidence>
<keyword evidence="2 7" id="KW-0808">Transferase</keyword>
<comment type="similarity">
    <text evidence="7">Belongs to the anti-sigma-factor family.</text>
</comment>
<proteinExistence type="inferred from homology"/>
<sequence length="142" mass="15741">MIHLEFNSESENEGIARVVTAAYMMRFDPTVEEMADVKTAVSEAVTNCIVHAYETGEGRVILDISHEGRCMTITVEDFGVGIEDVEKAMEPMYTTKAEEERTGMGFSFMEAFMDKVEVISEPGRGTKVIMERTIGGTEAFHG</sequence>
<gene>
    <name evidence="7 9" type="primary">spoIIAB</name>
    <name evidence="9" type="ORF">ANBU17_20080</name>
</gene>
<evidence type="ECO:0000256" key="4">
    <source>
        <dbReference type="ARBA" id="ARBA00022777"/>
    </source>
</evidence>
<evidence type="ECO:0000256" key="7">
    <source>
        <dbReference type="HAMAP-Rule" id="MF_00637"/>
    </source>
</evidence>
<evidence type="ECO:0000256" key="1">
    <source>
        <dbReference type="ARBA" id="ARBA00022527"/>
    </source>
</evidence>
<evidence type="ECO:0000256" key="3">
    <source>
        <dbReference type="ARBA" id="ARBA00022741"/>
    </source>
</evidence>
<protein>
    <recommendedName>
        <fullName evidence="7">Anti-sigma F factor</fullName>
        <ecNumber evidence="7">2.7.11.1</ecNumber>
    </recommendedName>
    <alternativeName>
        <fullName evidence="7">Stage II sporulation protein AB</fullName>
    </alternativeName>
</protein>
<evidence type="ECO:0000256" key="6">
    <source>
        <dbReference type="ARBA" id="ARBA00022969"/>
    </source>
</evidence>